<dbReference type="EMBL" id="LGRX02015997">
    <property type="protein sequence ID" value="KAK3262713.1"/>
    <property type="molecule type" value="Genomic_DNA"/>
</dbReference>
<evidence type="ECO:0000313" key="1">
    <source>
        <dbReference type="EMBL" id="KAK3262713.1"/>
    </source>
</evidence>
<reference evidence="1 2" key="1">
    <citation type="journal article" date="2015" name="Genome Biol. Evol.">
        <title>Comparative Genomics of a Bacterivorous Green Alga Reveals Evolutionary Causalities and Consequences of Phago-Mixotrophic Mode of Nutrition.</title>
        <authorList>
            <person name="Burns J.A."/>
            <person name="Paasch A."/>
            <person name="Narechania A."/>
            <person name="Kim E."/>
        </authorList>
    </citation>
    <scope>NUCLEOTIDE SEQUENCE [LARGE SCALE GENOMIC DNA]</scope>
    <source>
        <strain evidence="1 2">PLY_AMNH</strain>
    </source>
</reference>
<organism evidence="1 2">
    <name type="scientific">Cymbomonas tetramitiformis</name>
    <dbReference type="NCBI Taxonomy" id="36881"/>
    <lineage>
        <taxon>Eukaryota</taxon>
        <taxon>Viridiplantae</taxon>
        <taxon>Chlorophyta</taxon>
        <taxon>Pyramimonadophyceae</taxon>
        <taxon>Pyramimonadales</taxon>
        <taxon>Pyramimonadaceae</taxon>
        <taxon>Cymbomonas</taxon>
    </lineage>
</organism>
<dbReference type="AlphaFoldDB" id="A0AAE0KVW5"/>
<dbReference type="InterPro" id="IPR029052">
    <property type="entry name" value="Metallo-depent_PP-like"/>
</dbReference>
<dbReference type="PANTHER" id="PTHR12905:SF0">
    <property type="entry name" value="CALCINEURIN-LIKE PHOSPHOESTERASE DOMAIN-CONTAINING PROTEIN"/>
    <property type="match status" value="1"/>
</dbReference>
<dbReference type="InterPro" id="IPR051693">
    <property type="entry name" value="UPF0046_metallophosphoest"/>
</dbReference>
<evidence type="ECO:0000313" key="2">
    <source>
        <dbReference type="Proteomes" id="UP001190700"/>
    </source>
</evidence>
<name>A0AAE0KVW5_9CHLO</name>
<comment type="caution">
    <text evidence="1">The sequence shown here is derived from an EMBL/GenBank/DDBJ whole genome shotgun (WGS) entry which is preliminary data.</text>
</comment>
<dbReference type="PANTHER" id="PTHR12905">
    <property type="entry name" value="METALLOPHOSPHOESTERASE"/>
    <property type="match status" value="1"/>
</dbReference>
<dbReference type="Proteomes" id="UP001190700">
    <property type="component" value="Unassembled WGS sequence"/>
</dbReference>
<dbReference type="Gene3D" id="3.60.21.10">
    <property type="match status" value="1"/>
</dbReference>
<accession>A0AAE0KVW5</accession>
<proteinExistence type="predicted"/>
<evidence type="ECO:0008006" key="3">
    <source>
        <dbReference type="Google" id="ProtNLM"/>
    </source>
</evidence>
<gene>
    <name evidence="1" type="ORF">CYMTET_28443</name>
</gene>
<keyword evidence="2" id="KW-1185">Reference proteome</keyword>
<dbReference type="SUPFAM" id="SSF56300">
    <property type="entry name" value="Metallo-dependent phosphatases"/>
    <property type="match status" value="1"/>
</dbReference>
<sequence length="253" mass="28242">MLLVDVYNSTTSLVDIQEEWTREQGRRRIVLIGDTHSLHDILSIPTGDILLFHGDIFFQSRGGPWIHEVAGLEYLHAFNGFLSGLPHTHKLVIAGNHDHILQKLGPAKTKEVLSEAIYLHDETRVVEGLRIHGTPVSTSLHTRNQAFQVERASAEERETLNGFWSTLRGVDILVTHGLDPAHKVFAALARDGQMIPNHESILPLRVHVHGHIHGGYGVQFQEKICSINAASVDNEFCLVNPPIVIDVFDKFST</sequence>
<protein>
    <recommendedName>
        <fullName evidence="3">Calcineurin-like phosphoesterase domain-containing protein</fullName>
    </recommendedName>
</protein>